<accession>A0A0N7HXX5</accession>
<dbReference type="KEGG" id="ahz:APS56_00240"/>
<dbReference type="AlphaFoldDB" id="A0A0N7HXX5"/>
<protein>
    <recommendedName>
        <fullName evidence="1">Zinc-ribbon domain-containing protein</fullName>
    </recommendedName>
</protein>
<reference evidence="2 3" key="1">
    <citation type="submission" date="2015-10" db="EMBL/GenBank/DDBJ databases">
        <authorList>
            <person name="Gilbert D.G."/>
        </authorList>
    </citation>
    <scope>NUCLEOTIDE SEQUENCE [LARGE SCALE GENOMIC DNA]</scope>
    <source>
        <strain evidence="3">HZ-22</strain>
    </source>
</reference>
<dbReference type="PIRSF" id="PIRSF012641">
    <property type="entry name" value="UCP012641"/>
    <property type="match status" value="1"/>
</dbReference>
<feature type="domain" description="Zinc-ribbon" evidence="1">
    <location>
        <begin position="4"/>
        <end position="87"/>
    </location>
</feature>
<dbReference type="RefSeq" id="WP_054723679.1">
    <property type="nucleotide sequence ID" value="NZ_CP012898.1"/>
</dbReference>
<dbReference type="InterPro" id="IPR011201">
    <property type="entry name" value="Zinc-ribbon_6_bact"/>
</dbReference>
<sequence length="345" mass="39950">MKIFECPNCNAPVFFENTICQYCNTSLGYNSILDKFEIINNNTNASVNDLKLCANHALEVCNWLVDETKNDTLCIACSLNRVVPNKSNLDDFEKWQKLEVAKHRLIYQLLRLSLPVTPKLTHPDGIAFDFLSENNYNQAVTGHVDGVVTIILKEADSVQREQLRKQMDEPYRTLLGHFRHEIGHYYWLLLFNESNLASYRNTFGDERIHYGDALKNHYKNGAPNNWNENFISKYASSHSWEDWAETWAHYLHLMDTLETANSLGVCFQPEKDYVKKLMVKHCPNPYQTEDFRKIFNANLALSCSVNSLNRSMGLMDIYPFIVPKPVLDKLIFIHSLLSKTEINKN</sequence>
<dbReference type="Pfam" id="PF15887">
    <property type="entry name" value="Peptidase_Mx"/>
    <property type="match status" value="1"/>
</dbReference>
<dbReference type="Gene3D" id="3.40.390.70">
    <property type="match status" value="1"/>
</dbReference>
<dbReference type="Pfam" id="PF10005">
    <property type="entry name" value="Zn_ribbon_DZR_6"/>
    <property type="match status" value="1"/>
</dbReference>
<gene>
    <name evidence="2" type="ORF">APS56_00240</name>
</gene>
<dbReference type="STRING" id="1736674.APS56_00240"/>
<evidence type="ECO:0000259" key="1">
    <source>
        <dbReference type="Pfam" id="PF10005"/>
    </source>
</evidence>
<name>A0A0N7HXX5_9FLAO</name>
<dbReference type="OrthoDB" id="256753at2"/>
<organism evidence="2 3">
    <name type="scientific">Pseudalgibacter alginicilyticus</name>
    <dbReference type="NCBI Taxonomy" id="1736674"/>
    <lineage>
        <taxon>Bacteria</taxon>
        <taxon>Pseudomonadati</taxon>
        <taxon>Bacteroidota</taxon>
        <taxon>Flavobacteriia</taxon>
        <taxon>Flavobacteriales</taxon>
        <taxon>Flavobacteriaceae</taxon>
        <taxon>Pseudalgibacter</taxon>
    </lineage>
</organism>
<evidence type="ECO:0000313" key="3">
    <source>
        <dbReference type="Proteomes" id="UP000057981"/>
    </source>
</evidence>
<dbReference type="InterPro" id="IPR031321">
    <property type="entry name" value="UCP012641"/>
</dbReference>
<dbReference type="EMBL" id="CP012898">
    <property type="protein sequence ID" value="ALJ03670.1"/>
    <property type="molecule type" value="Genomic_DNA"/>
</dbReference>
<evidence type="ECO:0000313" key="2">
    <source>
        <dbReference type="EMBL" id="ALJ03670.1"/>
    </source>
</evidence>
<dbReference type="PATRIC" id="fig|1736674.3.peg.52"/>
<keyword evidence="3" id="KW-1185">Reference proteome</keyword>
<proteinExistence type="predicted"/>
<dbReference type="Proteomes" id="UP000057981">
    <property type="component" value="Chromosome"/>
</dbReference>